<keyword evidence="1" id="KW-0732">Signal</keyword>
<name>A0A2M9ZRC9_9LEPT</name>
<sequence length="102" mass="11402">MIAAIISIALLFVSTSHSSANYISGFPSETETENAWNEAESSFPEWALFQIIDQIAYWINPKELLDLQFGKVHLSNRLGLPDFTNLVLISAKYINLPPPSFS</sequence>
<evidence type="ECO:0000313" key="4">
    <source>
        <dbReference type="Proteomes" id="UP000231962"/>
    </source>
</evidence>
<dbReference type="EMBL" id="NPDZ01000001">
    <property type="protein sequence ID" value="PJZ74519.1"/>
    <property type="molecule type" value="Genomic_DNA"/>
</dbReference>
<evidence type="ECO:0000313" key="3">
    <source>
        <dbReference type="EMBL" id="PJZ74519.1"/>
    </source>
</evidence>
<accession>A0A2M9ZRC9</accession>
<dbReference type="RefSeq" id="WP_100711930.1">
    <property type="nucleotide sequence ID" value="NZ_NPDY01000001.1"/>
</dbReference>
<proteinExistence type="predicted"/>
<feature type="signal peptide" evidence="1">
    <location>
        <begin position="1"/>
        <end position="19"/>
    </location>
</feature>
<feature type="chain" id="PRO_5014715491" evidence="1">
    <location>
        <begin position="20"/>
        <end position="102"/>
    </location>
</feature>
<dbReference type="Proteomes" id="UP000231962">
    <property type="component" value="Unassembled WGS sequence"/>
</dbReference>
<reference evidence="4 5" key="1">
    <citation type="submission" date="2017-07" db="EMBL/GenBank/DDBJ databases">
        <title>Leptospira spp. isolated from tropical soils.</title>
        <authorList>
            <person name="Thibeaux R."/>
            <person name="Iraola G."/>
            <person name="Ferres I."/>
            <person name="Bierque E."/>
            <person name="Girault D."/>
            <person name="Soupe-Gilbert M.-E."/>
            <person name="Picardeau M."/>
            <person name="Goarant C."/>
        </authorList>
    </citation>
    <scope>NUCLEOTIDE SEQUENCE [LARGE SCALE GENOMIC DNA]</scope>
    <source>
        <strain evidence="3 5">FH1-B-B1</strain>
        <strain evidence="2 4">FH1-B-C1</strain>
    </source>
</reference>
<keyword evidence="4" id="KW-1185">Reference proteome</keyword>
<dbReference type="EMBL" id="NPDY01000001">
    <property type="protein sequence ID" value="PJZ70987.1"/>
    <property type="molecule type" value="Genomic_DNA"/>
</dbReference>
<comment type="caution">
    <text evidence="3">The sequence shown here is derived from an EMBL/GenBank/DDBJ whole genome shotgun (WGS) entry which is preliminary data.</text>
</comment>
<evidence type="ECO:0000256" key="1">
    <source>
        <dbReference type="SAM" id="SignalP"/>
    </source>
</evidence>
<dbReference type="Proteomes" id="UP000231990">
    <property type="component" value="Unassembled WGS sequence"/>
</dbReference>
<organism evidence="3 5">
    <name type="scientific">Leptospira perolatii</name>
    <dbReference type="NCBI Taxonomy" id="2023191"/>
    <lineage>
        <taxon>Bacteria</taxon>
        <taxon>Pseudomonadati</taxon>
        <taxon>Spirochaetota</taxon>
        <taxon>Spirochaetia</taxon>
        <taxon>Leptospirales</taxon>
        <taxon>Leptospiraceae</taxon>
        <taxon>Leptospira</taxon>
    </lineage>
</organism>
<protein>
    <submittedName>
        <fullName evidence="3">Uncharacterized protein</fullName>
    </submittedName>
</protein>
<evidence type="ECO:0000313" key="5">
    <source>
        <dbReference type="Proteomes" id="UP000231990"/>
    </source>
</evidence>
<gene>
    <name evidence="2" type="ORF">CH360_00150</name>
    <name evidence="3" type="ORF">CH373_00150</name>
</gene>
<dbReference type="AlphaFoldDB" id="A0A2M9ZRC9"/>
<evidence type="ECO:0000313" key="2">
    <source>
        <dbReference type="EMBL" id="PJZ70987.1"/>
    </source>
</evidence>